<dbReference type="Pfam" id="PF13489">
    <property type="entry name" value="Methyltransf_23"/>
    <property type="match status" value="1"/>
</dbReference>
<accession>A0A0G1VL44</accession>
<keyword evidence="3" id="KW-0489">Methyltransferase</keyword>
<dbReference type="InterPro" id="IPR013630">
    <property type="entry name" value="Methyltransf_Zn-bd_dom_put"/>
</dbReference>
<dbReference type="AlphaFoldDB" id="A0A0G1VL44"/>
<dbReference type="Pfam" id="PF08484">
    <property type="entry name" value="Methyltransf_14"/>
    <property type="match status" value="1"/>
</dbReference>
<dbReference type="CDD" id="cd02440">
    <property type="entry name" value="AdoMet_MTases"/>
    <property type="match status" value="1"/>
</dbReference>
<dbReference type="Pfam" id="PF08421">
    <property type="entry name" value="Methyltransf_13"/>
    <property type="match status" value="1"/>
</dbReference>
<evidence type="ECO:0000313" key="3">
    <source>
        <dbReference type="EMBL" id="KKW07203.1"/>
    </source>
</evidence>
<dbReference type="Gene3D" id="6.20.50.110">
    <property type="entry name" value="Methyltransferase, zinc-binding domain"/>
    <property type="match status" value="1"/>
</dbReference>
<dbReference type="InterPro" id="IPR013691">
    <property type="entry name" value="MeTrfase_14"/>
</dbReference>
<dbReference type="SUPFAM" id="SSF53335">
    <property type="entry name" value="S-adenosyl-L-methionine-dependent methyltransferases"/>
    <property type="match status" value="1"/>
</dbReference>
<dbReference type="InterPro" id="IPR029063">
    <property type="entry name" value="SAM-dependent_MTases_sf"/>
</dbReference>
<keyword evidence="3" id="KW-0808">Transferase</keyword>
<comment type="caution">
    <text evidence="3">The sequence shown here is derived from an EMBL/GenBank/DDBJ whole genome shotgun (WGS) entry which is preliminary data.</text>
</comment>
<dbReference type="Gene3D" id="6.10.250.3100">
    <property type="match status" value="1"/>
</dbReference>
<dbReference type="Gene3D" id="3.40.50.720">
    <property type="entry name" value="NAD(P)-binding Rossmann-like Domain"/>
    <property type="match status" value="1"/>
</dbReference>
<reference evidence="3 4" key="1">
    <citation type="journal article" date="2015" name="Nature">
        <title>rRNA introns, odd ribosomes, and small enigmatic genomes across a large radiation of phyla.</title>
        <authorList>
            <person name="Brown C.T."/>
            <person name="Hug L.A."/>
            <person name="Thomas B.C."/>
            <person name="Sharon I."/>
            <person name="Castelle C.J."/>
            <person name="Singh A."/>
            <person name="Wilkins M.J."/>
            <person name="Williams K.H."/>
            <person name="Banfield J.F."/>
        </authorList>
    </citation>
    <scope>NUCLEOTIDE SEQUENCE [LARGE SCALE GENOMIC DNA]</scope>
</reference>
<organism evidence="3 4">
    <name type="scientific">Candidatus Kaiserbacteria bacterium GW2011_GWC2_49_12</name>
    <dbReference type="NCBI Taxonomy" id="1618675"/>
    <lineage>
        <taxon>Bacteria</taxon>
        <taxon>Candidatus Kaiseribacteriota</taxon>
    </lineage>
</organism>
<proteinExistence type="predicted"/>
<protein>
    <submittedName>
        <fullName evidence="3">C-methyltransferase</fullName>
    </submittedName>
</protein>
<dbReference type="PATRIC" id="fig|1618675.3.peg.259"/>
<dbReference type="PANTHER" id="PTHR43861">
    <property type="entry name" value="TRANS-ACONITATE 2-METHYLTRANSFERASE-RELATED"/>
    <property type="match status" value="1"/>
</dbReference>
<evidence type="ECO:0000259" key="1">
    <source>
        <dbReference type="Pfam" id="PF08421"/>
    </source>
</evidence>
<dbReference type="GO" id="GO:0032259">
    <property type="term" value="P:methylation"/>
    <property type="evidence" value="ECO:0007669"/>
    <property type="project" value="UniProtKB-KW"/>
</dbReference>
<dbReference type="InterPro" id="IPR038576">
    <property type="entry name" value="Methyltransf_Zn-bd_dom_put_sf"/>
</dbReference>
<dbReference type="EMBL" id="LCPV01000018">
    <property type="protein sequence ID" value="KKW07203.1"/>
    <property type="molecule type" value="Genomic_DNA"/>
</dbReference>
<dbReference type="PANTHER" id="PTHR43861:SF5">
    <property type="entry name" value="BLL5978 PROTEIN"/>
    <property type="match status" value="1"/>
</dbReference>
<feature type="domain" description="Methyltransferase putative zinc binding" evidence="1">
    <location>
        <begin position="10"/>
        <end position="71"/>
    </location>
</feature>
<sequence>MIMSTAPFVCRSCGAREQKPILSLGHSPLANALPTADQVNELERTYPLDLVFCPACTLVQITETVPPEILFRDYLYFSSFSDTVLENARVLAERLVARAHLTGESRVIEIASNDGYLLKNYQAHGIEVLGIEPAHNIAQVAITSGIPTLAEFFDIRLAERLATEGRSADLIHAHNVIAHVADLHGVVGGIAHLLKPDGVVVVENHYVKSMIDHTEFDSIYHEHLCYYSATSFKNLFAAHGLSLVDVELIPVHGGSLRVYFQREDGPKSFAQEGRKRVRALLDEETAWGVADYDFYKDFGEKVERLRDELTALLSDIRSQGKKIAIYGASAKSSTLLNYFGIGKETIEYVVDRSTAKQGRLTPGTHLPIYAPEKLLETRPDYTLLLTWNFADEILRQQQAYRAAGGKFIIPIPELKIV</sequence>
<name>A0A0G1VL44_9BACT</name>
<evidence type="ECO:0000313" key="4">
    <source>
        <dbReference type="Proteomes" id="UP000034589"/>
    </source>
</evidence>
<feature type="domain" description="C-methyltransferase" evidence="2">
    <location>
        <begin position="250"/>
        <end position="412"/>
    </location>
</feature>
<evidence type="ECO:0000259" key="2">
    <source>
        <dbReference type="Pfam" id="PF08484"/>
    </source>
</evidence>
<dbReference type="Proteomes" id="UP000034589">
    <property type="component" value="Unassembled WGS sequence"/>
</dbReference>
<dbReference type="GO" id="GO:0008168">
    <property type="term" value="F:methyltransferase activity"/>
    <property type="evidence" value="ECO:0007669"/>
    <property type="project" value="UniProtKB-KW"/>
</dbReference>
<gene>
    <name evidence="3" type="ORF">UY39_C0018G0006</name>
</gene>
<dbReference type="Gene3D" id="3.40.50.150">
    <property type="entry name" value="Vaccinia Virus protein VP39"/>
    <property type="match status" value="1"/>
</dbReference>